<dbReference type="EMBL" id="CP041186">
    <property type="protein sequence ID" value="QDG49690.1"/>
    <property type="molecule type" value="Genomic_DNA"/>
</dbReference>
<feature type="domain" description="LysM" evidence="3">
    <location>
        <begin position="421"/>
        <end position="465"/>
    </location>
</feature>
<dbReference type="CDD" id="cd16894">
    <property type="entry name" value="MltD-like"/>
    <property type="match status" value="1"/>
</dbReference>
<dbReference type="PROSITE" id="PS00922">
    <property type="entry name" value="TRANSGLYCOSYLASE"/>
    <property type="match status" value="1"/>
</dbReference>
<reference evidence="4 5" key="1">
    <citation type="submission" date="2019-06" db="EMBL/GenBank/DDBJ databases">
        <title>Persicimonas caeni gen. nov., sp. nov., a predatory bacterium isolated from solar saltern.</title>
        <authorList>
            <person name="Wang S."/>
        </authorList>
    </citation>
    <scope>NUCLEOTIDE SEQUENCE [LARGE SCALE GENOMIC DNA]</scope>
    <source>
        <strain evidence="4 5">YN101</strain>
    </source>
</reference>
<keyword evidence="5" id="KW-1185">Reference proteome</keyword>
<sequence>MKLPYAKLSLFIAFVALSLSSADALAQEQMAEAGADAPSAVDVAVDSIHEATTTAFDASSDKTRAAGIGTEEGTKDYEEVTKLEELEEQTLDAVLVGNDNEFDSQLLAPFRGSLSSLHEDLGYVAELHQLSGMPPAGSKLLDVEAVRKRFENTQVLGLTEHNQATVRAYLDFFDGRGKPILAGWMKRMARYAPLIKKTLREEGLPEDLIYVAMIESGFSPWARSPANAVGLWQFIRSTGRYMDLRIDAYVDERRDPVKATRAAARYLTYLHEKFGSWPLALAGYNGGPGLVAKTIKKHNSNNYWFICRQKGMYSETRRYVPKVIAAALVAKNADIFDLDILDEHDAWDFDVVEVDPKTRLSLVARAVGTDVDTLEELNPELLRNYTPPGKSKYELRIPAGTTKKFVENFDKVKTEEGADHVTYRVRFGESVRMIGERMEVPPRVIRAANGLDQDELPQFGQEIVLPKKALGTWKPRKKSKSKKVILLPSKKFDHPKKKRYFYQVNDGDTLEAMARGLGVKPADIVMWNDLDPTAHLKEGLYLQIFLPEDKKVDSLALAAGEEVKPIVIGSNEHKAYKRKKSRGSGRGRRWHRVRSGESLWLIARKYRVTVKKLKRWNRRLRRSNTLQPGQKILVYPGR</sequence>
<dbReference type="Gene3D" id="1.10.530.10">
    <property type="match status" value="1"/>
</dbReference>
<dbReference type="PANTHER" id="PTHR33734:SF22">
    <property type="entry name" value="MEMBRANE-BOUND LYTIC MUREIN TRANSGLYCOSYLASE D"/>
    <property type="match status" value="1"/>
</dbReference>
<dbReference type="InterPro" id="IPR023346">
    <property type="entry name" value="Lysozyme-like_dom_sf"/>
</dbReference>
<keyword evidence="2" id="KW-0732">Signal</keyword>
<accession>A0A4Y6PN69</accession>
<dbReference type="GO" id="GO:0000270">
    <property type="term" value="P:peptidoglycan metabolic process"/>
    <property type="evidence" value="ECO:0007669"/>
    <property type="project" value="InterPro"/>
</dbReference>
<organism evidence="4 5">
    <name type="scientific">Persicimonas caeni</name>
    <dbReference type="NCBI Taxonomy" id="2292766"/>
    <lineage>
        <taxon>Bacteria</taxon>
        <taxon>Deltaproteobacteria</taxon>
        <taxon>Bradymonadales</taxon>
        <taxon>Bradymonadaceae</taxon>
        <taxon>Persicimonas</taxon>
    </lineage>
</organism>
<dbReference type="GO" id="GO:0016020">
    <property type="term" value="C:membrane"/>
    <property type="evidence" value="ECO:0007669"/>
    <property type="project" value="InterPro"/>
</dbReference>
<dbReference type="SUPFAM" id="SSF53955">
    <property type="entry name" value="Lysozyme-like"/>
    <property type="match status" value="1"/>
</dbReference>
<evidence type="ECO:0000256" key="2">
    <source>
        <dbReference type="SAM" id="SignalP"/>
    </source>
</evidence>
<comment type="similarity">
    <text evidence="1">Belongs to the transglycosylase Slt family.</text>
</comment>
<accession>A0A5B8Y034</accession>
<feature type="domain" description="LysM" evidence="3">
    <location>
        <begin position="589"/>
        <end position="634"/>
    </location>
</feature>
<feature type="signal peptide" evidence="2">
    <location>
        <begin position="1"/>
        <end position="26"/>
    </location>
</feature>
<dbReference type="InterPro" id="IPR018392">
    <property type="entry name" value="LysM"/>
</dbReference>
<evidence type="ECO:0000313" key="5">
    <source>
        <dbReference type="Proteomes" id="UP000315995"/>
    </source>
</evidence>
<dbReference type="GO" id="GO:0008932">
    <property type="term" value="F:lytic endotransglycosylase activity"/>
    <property type="evidence" value="ECO:0007669"/>
    <property type="project" value="TreeGrafter"/>
</dbReference>
<name>A0A4Y6PN69_PERCE</name>
<dbReference type="SMART" id="SM00257">
    <property type="entry name" value="LysM"/>
    <property type="match status" value="3"/>
</dbReference>
<feature type="domain" description="LysM" evidence="3">
    <location>
        <begin position="500"/>
        <end position="544"/>
    </location>
</feature>
<dbReference type="PANTHER" id="PTHR33734">
    <property type="entry name" value="LYSM DOMAIN-CONTAINING GPI-ANCHORED PROTEIN 2"/>
    <property type="match status" value="1"/>
</dbReference>
<dbReference type="CDD" id="cd00118">
    <property type="entry name" value="LysM"/>
    <property type="match status" value="3"/>
</dbReference>
<proteinExistence type="inferred from homology"/>
<evidence type="ECO:0000259" key="3">
    <source>
        <dbReference type="PROSITE" id="PS51782"/>
    </source>
</evidence>
<dbReference type="Proteomes" id="UP000315995">
    <property type="component" value="Chromosome"/>
</dbReference>
<feature type="chain" id="PRO_5030106109" evidence="2">
    <location>
        <begin position="27"/>
        <end position="638"/>
    </location>
</feature>
<evidence type="ECO:0000313" key="4">
    <source>
        <dbReference type="EMBL" id="QDG49690.1"/>
    </source>
</evidence>
<dbReference type="AlphaFoldDB" id="A0A4Y6PN69"/>
<dbReference type="OrthoDB" id="9815002at2"/>
<dbReference type="InterPro" id="IPR036779">
    <property type="entry name" value="LysM_dom_sf"/>
</dbReference>
<dbReference type="RefSeq" id="WP_141196187.1">
    <property type="nucleotide sequence ID" value="NZ_CP041186.1"/>
</dbReference>
<evidence type="ECO:0000256" key="1">
    <source>
        <dbReference type="ARBA" id="ARBA00007734"/>
    </source>
</evidence>
<protein>
    <submittedName>
        <fullName evidence="4">LysM peptidoglycan-binding domain-containing protein</fullName>
    </submittedName>
</protein>
<dbReference type="PROSITE" id="PS51782">
    <property type="entry name" value="LYSM"/>
    <property type="match status" value="3"/>
</dbReference>
<dbReference type="Gene3D" id="3.10.350.10">
    <property type="entry name" value="LysM domain"/>
    <property type="match status" value="2"/>
</dbReference>
<dbReference type="Pfam" id="PF01464">
    <property type="entry name" value="SLT"/>
    <property type="match status" value="1"/>
</dbReference>
<dbReference type="InterPro" id="IPR000189">
    <property type="entry name" value="Transglyc_AS"/>
</dbReference>
<dbReference type="Pfam" id="PF01476">
    <property type="entry name" value="LysM"/>
    <property type="match status" value="3"/>
</dbReference>
<dbReference type="InterPro" id="IPR008258">
    <property type="entry name" value="Transglycosylase_SLT_dom_1"/>
</dbReference>
<dbReference type="SUPFAM" id="SSF54106">
    <property type="entry name" value="LysM domain"/>
    <property type="match status" value="2"/>
</dbReference>
<gene>
    <name evidence="4" type="ORF">FIV42_02720</name>
</gene>